<protein>
    <submittedName>
        <fullName evidence="2">Uncharacterized protein</fullName>
    </submittedName>
</protein>
<dbReference type="EMBL" id="JNBY01000085">
    <property type="protein sequence ID" value="KDN85306.1"/>
    <property type="molecule type" value="Genomic_DNA"/>
</dbReference>
<proteinExistence type="predicted"/>
<name>A0A066Z4N2_9ACTN</name>
<evidence type="ECO:0000256" key="1">
    <source>
        <dbReference type="SAM" id="MobiDB-lite"/>
    </source>
</evidence>
<comment type="caution">
    <text evidence="2">The sequence shown here is derived from an EMBL/GenBank/DDBJ whole genome shotgun (WGS) entry which is preliminary data.</text>
</comment>
<sequence>MGVAGLAEPGRSPGEQSNNPSGKVMAMSPRLREDARRSTRGVWTTSSAAEGRAGQSGRAES</sequence>
<reference evidence="2 3" key="1">
    <citation type="submission" date="2014-05" db="EMBL/GenBank/DDBJ databases">
        <title>Draft Genome Sequence of Kitasatospora cheerisanensis KCTC 2395.</title>
        <authorList>
            <person name="Nam D.H."/>
        </authorList>
    </citation>
    <scope>NUCLEOTIDE SEQUENCE [LARGE SCALE GENOMIC DNA]</scope>
    <source>
        <strain evidence="2 3">KCTC 2395</strain>
    </source>
</reference>
<feature type="region of interest" description="Disordered" evidence="1">
    <location>
        <begin position="1"/>
        <end position="61"/>
    </location>
</feature>
<evidence type="ECO:0000313" key="3">
    <source>
        <dbReference type="Proteomes" id="UP000027178"/>
    </source>
</evidence>
<gene>
    <name evidence="2" type="ORF">KCH_28870</name>
</gene>
<accession>A0A066Z4N2</accession>
<evidence type="ECO:0000313" key="2">
    <source>
        <dbReference type="EMBL" id="KDN85306.1"/>
    </source>
</evidence>
<dbReference type="HOGENOM" id="CLU_2916452_0_0_11"/>
<dbReference type="Proteomes" id="UP000027178">
    <property type="component" value="Unassembled WGS sequence"/>
</dbReference>
<keyword evidence="3" id="KW-1185">Reference proteome</keyword>
<organism evidence="2 3">
    <name type="scientific">Kitasatospora cheerisanensis KCTC 2395</name>
    <dbReference type="NCBI Taxonomy" id="1348663"/>
    <lineage>
        <taxon>Bacteria</taxon>
        <taxon>Bacillati</taxon>
        <taxon>Actinomycetota</taxon>
        <taxon>Actinomycetes</taxon>
        <taxon>Kitasatosporales</taxon>
        <taxon>Streptomycetaceae</taxon>
        <taxon>Kitasatospora</taxon>
    </lineage>
</organism>
<dbReference type="AlphaFoldDB" id="A0A066Z4N2"/>